<proteinExistence type="predicted"/>
<organism evidence="1">
    <name type="scientific">uncultured virus</name>
    <dbReference type="NCBI Taxonomy" id="340016"/>
    <lineage>
        <taxon>Viruses</taxon>
        <taxon>environmental samples</taxon>
    </lineage>
</organism>
<evidence type="ECO:0000313" key="1">
    <source>
        <dbReference type="EMBL" id="ASF00627.1"/>
    </source>
</evidence>
<accession>A0A218MMW6</accession>
<reference evidence="1" key="2">
    <citation type="journal article" date="2017" name="Nat. Commun.">
        <title>Single-virus genomics reveals hidden cosmopolitan and abundant viruses.</title>
        <authorList>
            <person name="Martinez-Hernandez F."/>
            <person name="Fornas O."/>
            <person name="Lluesma Gomez M."/>
            <person name="Bolduc B."/>
            <person name="de la Cruz Pena M.J."/>
            <person name="Martinez J.M."/>
            <person name="Anton J."/>
            <person name="Gasol J.M."/>
            <person name="Rosselli R."/>
            <person name="Rodriguez-Valera F."/>
            <person name="Sullivan M.B."/>
            <person name="Acinas S.G."/>
            <person name="Martinez-Garcia M."/>
        </authorList>
    </citation>
    <scope>NUCLEOTIDE SEQUENCE</scope>
</reference>
<protein>
    <submittedName>
        <fullName evidence="1">Uncharacterized protein</fullName>
    </submittedName>
</protein>
<dbReference type="EMBL" id="KY052847">
    <property type="protein sequence ID" value="ASF00627.1"/>
    <property type="molecule type" value="Genomic_DNA"/>
</dbReference>
<name>A0A218MMW6_9VIRU</name>
<reference evidence="1" key="1">
    <citation type="submission" date="2016-10" db="EMBL/GenBank/DDBJ databases">
        <authorList>
            <person name="Varghese N."/>
        </authorList>
    </citation>
    <scope>NUCLEOTIDE SEQUENCE</scope>
</reference>
<sequence length="349" mass="40336">MKKLIILLLILSSCAAPKKCCSQVNLKKLFKFSTFYAAANGGTSISDVETFSVTNGLETATIQTPYDYNLALGIRKIARFGYENRAQTFYDGTENSWSDGANVGKVKGLEFLFEVDYKRQQGNEYLDQHHFIRFVDDKYILKGEYLEDGFADIKYFETSERYRYKANDKLSFNAGLAQRLSEPYGYDPLAEWMLSNGNIHYTYLALQEGYNVDVAASEYFSPSGELVATSKEVWEEVVIPGVLANYTERKRNELDQIIQHSVVIGFDYYHYTKSFWSHTWANVMPWHYDDGSTFSYHKFNGGQWLDYSGGIILGYKFDKSLGAFVEGKYNKYWNREWCDFKFGVNYVIF</sequence>